<dbReference type="RefSeq" id="XP_014176839.1">
    <property type="nucleotide sequence ID" value="XM_014321364.1"/>
</dbReference>
<organism evidence="9 10">
    <name type="scientific">Trichosporon asahii var. asahii (strain ATCC 90039 / CBS 2479 / JCM 2466 / KCTC 7840 / NBRC 103889/ NCYC 2677 / UAMH 7654)</name>
    <name type="common">Yeast</name>
    <dbReference type="NCBI Taxonomy" id="1186058"/>
    <lineage>
        <taxon>Eukaryota</taxon>
        <taxon>Fungi</taxon>
        <taxon>Dikarya</taxon>
        <taxon>Basidiomycota</taxon>
        <taxon>Agaricomycotina</taxon>
        <taxon>Tremellomycetes</taxon>
        <taxon>Trichosporonales</taxon>
        <taxon>Trichosporonaceae</taxon>
        <taxon>Trichosporon</taxon>
    </lineage>
</organism>
<dbReference type="GeneID" id="25989667"/>
<dbReference type="EMBL" id="ALBS01000327">
    <property type="protein sequence ID" value="EJT45392.1"/>
    <property type="molecule type" value="Genomic_DNA"/>
</dbReference>
<dbReference type="Proteomes" id="UP000002748">
    <property type="component" value="Unassembled WGS sequence"/>
</dbReference>
<name>J6ERN8_TRIAS</name>
<evidence type="ECO:0000256" key="3">
    <source>
        <dbReference type="ARBA" id="ARBA00022490"/>
    </source>
</evidence>
<evidence type="ECO:0000256" key="5">
    <source>
        <dbReference type="ARBA" id="ARBA00040214"/>
    </source>
</evidence>
<dbReference type="PIRSF" id="PIRSF039096">
    <property type="entry name" value="p16-ARC"/>
    <property type="match status" value="1"/>
</dbReference>
<dbReference type="InterPro" id="IPR036743">
    <property type="entry name" value="ARPC5_sf"/>
</dbReference>
<reference evidence="9 10" key="1">
    <citation type="journal article" date="2012" name="Eukaryot. Cell">
        <title>Draft genome sequence of CBS 2479, the standard type strain of Trichosporon asahii.</title>
        <authorList>
            <person name="Yang R.Y."/>
            <person name="Li H.T."/>
            <person name="Zhu H."/>
            <person name="Zhou G.P."/>
            <person name="Wang M."/>
            <person name="Wang L."/>
        </authorList>
    </citation>
    <scope>NUCLEOTIDE SEQUENCE [LARGE SCALE GENOMIC DNA]</scope>
    <source>
        <strain evidence="10">ATCC 90039 / CBS 2479 / JCM 2466 / KCTC 7840 / NCYC 2677 / UAMH 7654</strain>
    </source>
</reference>
<dbReference type="AlphaFoldDB" id="J6ERN8"/>
<dbReference type="GO" id="GO:0044396">
    <property type="term" value="P:actin cortical patch organization"/>
    <property type="evidence" value="ECO:0007669"/>
    <property type="project" value="UniProtKB-ARBA"/>
</dbReference>
<evidence type="ECO:0000256" key="8">
    <source>
        <dbReference type="SAM" id="MobiDB-lite"/>
    </source>
</evidence>
<keyword evidence="3" id="KW-0963">Cytoplasm</keyword>
<keyword evidence="4 7" id="KW-0206">Cytoskeleton</keyword>
<feature type="region of interest" description="Disordered" evidence="8">
    <location>
        <begin position="23"/>
        <end position="51"/>
    </location>
</feature>
<dbReference type="Pfam" id="PF04699">
    <property type="entry name" value="P16-Arc"/>
    <property type="match status" value="1"/>
</dbReference>
<dbReference type="HOGENOM" id="CLU_101888_2_0_1"/>
<dbReference type="VEuPathDB" id="FungiDB:A1Q1_06155"/>
<dbReference type="OrthoDB" id="429520at2759"/>
<dbReference type="GO" id="GO:0034314">
    <property type="term" value="P:Arp2/3 complex-mediated actin nucleation"/>
    <property type="evidence" value="ECO:0007669"/>
    <property type="project" value="InterPro"/>
</dbReference>
<evidence type="ECO:0000313" key="9">
    <source>
        <dbReference type="EMBL" id="EJT45392.1"/>
    </source>
</evidence>
<dbReference type="SUPFAM" id="SSF69103">
    <property type="entry name" value="Arp2/3 complex 16 kDa subunit ARPC5"/>
    <property type="match status" value="1"/>
</dbReference>
<gene>
    <name evidence="9" type="ORF">A1Q1_06155</name>
</gene>
<accession>J6ERN8</accession>
<comment type="function">
    <text evidence="6">Functions as a component of the Arp2/3 complex which is involved in regulation of actin polymerization and together with an activating nucleation-promoting factor (NPF) mediates the formation of branched actin networks.</text>
</comment>
<dbReference type="PANTHER" id="PTHR12644">
    <property type="entry name" value="ARP2/3 COMPLEX 16 KD SUBUNIT P16-ARC"/>
    <property type="match status" value="1"/>
</dbReference>
<comment type="function">
    <text evidence="7">Functions as component of the Arp2/3 complex which is involved in regulation of actin polymerization and together with an activating nucleation-promoting factor (NPF) mediates the formation of branched actin networks. Arp2/3 complex plays a critical role in the control of cell morphogenesis via the modulation of cell polarity development.</text>
</comment>
<evidence type="ECO:0000313" key="10">
    <source>
        <dbReference type="Proteomes" id="UP000002748"/>
    </source>
</evidence>
<comment type="subcellular location">
    <subcellularLocation>
        <location evidence="1">Cytoplasm</location>
        <location evidence="1">Cytoskeleton</location>
    </subcellularLocation>
</comment>
<dbReference type="InterPro" id="IPR006789">
    <property type="entry name" value="ARPC5"/>
</dbReference>
<dbReference type="KEGG" id="tasa:A1Q1_06155"/>
<evidence type="ECO:0000256" key="2">
    <source>
        <dbReference type="ARBA" id="ARBA00006084"/>
    </source>
</evidence>
<sequence length="159" mass="17138">MSNEYAFRKIDIDALEGDILLPSDLYDPDPRGPDGALADAQARSQESRGQVSRGDIAGALQTILTDPPYGEGVDQAKKLTTDAVLMILNSTRASDIPTVIKGLDQEQQSRLMAYLYKGMSALGQGADVSGSVLLTWHEKLTEVAGVGCIVRVMTDRRTL</sequence>
<proteinExistence type="inferred from homology"/>
<protein>
    <recommendedName>
        <fullName evidence="5 7">Actin-related protein 2/3 complex subunit 5</fullName>
    </recommendedName>
</protein>
<dbReference type="Gene3D" id="1.25.40.190">
    <property type="entry name" value="Actin-related protein 2/3 complex subunit 5"/>
    <property type="match status" value="1"/>
</dbReference>
<comment type="similarity">
    <text evidence="2 7">Belongs to the ARPC5 family.</text>
</comment>
<dbReference type="GO" id="GO:0005885">
    <property type="term" value="C:Arp2/3 protein complex"/>
    <property type="evidence" value="ECO:0007669"/>
    <property type="project" value="InterPro"/>
</dbReference>
<dbReference type="GO" id="GO:0030833">
    <property type="term" value="P:regulation of actin filament polymerization"/>
    <property type="evidence" value="ECO:0007669"/>
    <property type="project" value="InterPro"/>
</dbReference>
<dbReference type="FunFam" id="1.25.40.190:FF:000003">
    <property type="entry name" value="Actin-related protein 2/3 complex subunit 5"/>
    <property type="match status" value="1"/>
</dbReference>
<evidence type="ECO:0000256" key="7">
    <source>
        <dbReference type="RuleBase" id="RU004301"/>
    </source>
</evidence>
<evidence type="ECO:0000256" key="4">
    <source>
        <dbReference type="ARBA" id="ARBA00023212"/>
    </source>
</evidence>
<evidence type="ECO:0000256" key="6">
    <source>
        <dbReference type="ARBA" id="ARBA00060329"/>
    </source>
</evidence>
<evidence type="ECO:0000256" key="1">
    <source>
        <dbReference type="ARBA" id="ARBA00004245"/>
    </source>
</evidence>
<comment type="caution">
    <text evidence="9">The sequence shown here is derived from an EMBL/GenBank/DDBJ whole genome shotgun (WGS) entry which is preliminary data.</text>
</comment>